<feature type="non-terminal residue" evidence="1">
    <location>
        <position position="1"/>
    </location>
</feature>
<accession>A0ACC1JYV5</accession>
<evidence type="ECO:0000313" key="1">
    <source>
        <dbReference type="EMBL" id="KAJ2769778.1"/>
    </source>
</evidence>
<proteinExistence type="predicted"/>
<dbReference type="EMBL" id="JANBUJ010000865">
    <property type="protein sequence ID" value="KAJ2769778.1"/>
    <property type="molecule type" value="Genomic_DNA"/>
</dbReference>
<comment type="caution">
    <text evidence="1">The sequence shown here is derived from an EMBL/GenBank/DDBJ whole genome shotgun (WGS) entry which is preliminary data.</text>
</comment>
<evidence type="ECO:0000313" key="2">
    <source>
        <dbReference type="Proteomes" id="UP001140234"/>
    </source>
</evidence>
<protein>
    <submittedName>
        <fullName evidence="1">Uncharacterized protein</fullName>
    </submittedName>
</protein>
<sequence>HGITTKVPGALYMSDTNQTALGMLVPKAAHHATPKGECCGESVQLGLPLPGVGPGVVCTNHVGALQSIDPGDLCPTATVELRSINRAFKGALSCPHMQFDPNTREHFAVLQDVGFRSTTYTVVAVSEAEPAGHVVAKFTAQASVLHSFAVTRDYVVVPVYPYSAPIGGMAYRWGDSLLETLTFDRSRPTRFYVVSREYRRVQCVYKTPAFFALHQINATQEPATDSVVLDMAAYADDTVLRRLRVKDLRQPRSASGIPAGELRRVQLNNISAEASRFAEQGGGSSRFPLAHTLALRPERLELAQISPVVALRPYTFVYGLTRTEALQRQPDAEQAISAAMYNCIVKLDVTDPSAPPLTWSRTHCYPSEPVFVPHGSKEDSGFVVSVFFDSMRITSCLLVLDAQTFKEVLIAQLPAAMPVSFGHSRYAP</sequence>
<name>A0ACC1JYV5_9FUNG</name>
<keyword evidence="2" id="KW-1185">Reference proteome</keyword>
<organism evidence="1 2">
    <name type="scientific">Coemansia nantahalensis</name>
    <dbReference type="NCBI Taxonomy" id="2789366"/>
    <lineage>
        <taxon>Eukaryota</taxon>
        <taxon>Fungi</taxon>
        <taxon>Fungi incertae sedis</taxon>
        <taxon>Zoopagomycota</taxon>
        <taxon>Kickxellomycotina</taxon>
        <taxon>Kickxellomycetes</taxon>
        <taxon>Kickxellales</taxon>
        <taxon>Kickxellaceae</taxon>
        <taxon>Coemansia</taxon>
    </lineage>
</organism>
<reference evidence="1" key="1">
    <citation type="submission" date="2022-07" db="EMBL/GenBank/DDBJ databases">
        <title>Phylogenomic reconstructions and comparative analyses of Kickxellomycotina fungi.</title>
        <authorList>
            <person name="Reynolds N.K."/>
            <person name="Stajich J.E."/>
            <person name="Barry K."/>
            <person name="Grigoriev I.V."/>
            <person name="Crous P."/>
            <person name="Smith M.E."/>
        </authorList>
    </citation>
    <scope>NUCLEOTIDE SEQUENCE</scope>
    <source>
        <strain evidence="1">CBS 109366</strain>
    </source>
</reference>
<gene>
    <name evidence="1" type="ORF">IWQ57_002961</name>
</gene>
<dbReference type="Proteomes" id="UP001140234">
    <property type="component" value="Unassembled WGS sequence"/>
</dbReference>